<dbReference type="AlphaFoldDB" id="A0A7J0FKW8"/>
<reference evidence="2 3" key="1">
    <citation type="submission" date="2019-07" db="EMBL/GenBank/DDBJ databases">
        <title>De Novo Assembly of kiwifruit Actinidia rufa.</title>
        <authorList>
            <person name="Sugita-Konishi S."/>
            <person name="Sato K."/>
            <person name="Mori E."/>
            <person name="Abe Y."/>
            <person name="Kisaki G."/>
            <person name="Hamano K."/>
            <person name="Suezawa K."/>
            <person name="Otani M."/>
            <person name="Fukuda T."/>
            <person name="Manabe T."/>
            <person name="Gomi K."/>
            <person name="Tabuchi M."/>
            <person name="Akimitsu K."/>
            <person name="Kataoka I."/>
        </authorList>
    </citation>
    <scope>NUCLEOTIDE SEQUENCE [LARGE SCALE GENOMIC DNA]</scope>
    <source>
        <strain evidence="3">cv. Fuchu</strain>
    </source>
</reference>
<evidence type="ECO:0000313" key="2">
    <source>
        <dbReference type="EMBL" id="GFY99213.1"/>
    </source>
</evidence>
<comment type="caution">
    <text evidence="2">The sequence shown here is derived from an EMBL/GenBank/DDBJ whole genome shotgun (WGS) entry which is preliminary data.</text>
</comment>
<dbReference type="EMBL" id="BJWL01000013">
    <property type="protein sequence ID" value="GFY99213.1"/>
    <property type="molecule type" value="Genomic_DNA"/>
</dbReference>
<protein>
    <submittedName>
        <fullName evidence="2">Uncharacterized protein</fullName>
    </submittedName>
</protein>
<keyword evidence="3" id="KW-1185">Reference proteome</keyword>
<sequence>MEAEPQLMRAYRAVEWSPEIRRRPIRAASFRPGQSDLRLGWGRTTALDEPQSRSIRVRRPPTGPAGGAPEVDWCCRGGGLVSSVC</sequence>
<evidence type="ECO:0000313" key="3">
    <source>
        <dbReference type="Proteomes" id="UP000585474"/>
    </source>
</evidence>
<name>A0A7J0FKW8_9ERIC</name>
<feature type="region of interest" description="Disordered" evidence="1">
    <location>
        <begin position="49"/>
        <end position="69"/>
    </location>
</feature>
<gene>
    <name evidence="2" type="ORF">Acr_13g0006140</name>
</gene>
<proteinExistence type="predicted"/>
<dbReference type="Proteomes" id="UP000585474">
    <property type="component" value="Unassembled WGS sequence"/>
</dbReference>
<evidence type="ECO:0000256" key="1">
    <source>
        <dbReference type="SAM" id="MobiDB-lite"/>
    </source>
</evidence>
<organism evidence="2 3">
    <name type="scientific">Actinidia rufa</name>
    <dbReference type="NCBI Taxonomy" id="165716"/>
    <lineage>
        <taxon>Eukaryota</taxon>
        <taxon>Viridiplantae</taxon>
        <taxon>Streptophyta</taxon>
        <taxon>Embryophyta</taxon>
        <taxon>Tracheophyta</taxon>
        <taxon>Spermatophyta</taxon>
        <taxon>Magnoliopsida</taxon>
        <taxon>eudicotyledons</taxon>
        <taxon>Gunneridae</taxon>
        <taxon>Pentapetalae</taxon>
        <taxon>asterids</taxon>
        <taxon>Ericales</taxon>
        <taxon>Actinidiaceae</taxon>
        <taxon>Actinidia</taxon>
    </lineage>
</organism>
<accession>A0A7J0FKW8</accession>